<evidence type="ECO:0000313" key="3">
    <source>
        <dbReference type="Proteomes" id="UP000236161"/>
    </source>
</evidence>
<evidence type="ECO:0000256" key="1">
    <source>
        <dbReference type="SAM" id="MobiDB-lite"/>
    </source>
</evidence>
<reference evidence="2 3" key="1">
    <citation type="journal article" date="2017" name="Nature">
        <title>The Apostasia genome and the evolution of orchids.</title>
        <authorList>
            <person name="Zhang G.Q."/>
            <person name="Liu K.W."/>
            <person name="Li Z."/>
            <person name="Lohaus R."/>
            <person name="Hsiao Y.Y."/>
            <person name="Niu S.C."/>
            <person name="Wang J.Y."/>
            <person name="Lin Y.C."/>
            <person name="Xu Q."/>
            <person name="Chen L.J."/>
            <person name="Yoshida K."/>
            <person name="Fujiwara S."/>
            <person name="Wang Z.W."/>
            <person name="Zhang Y.Q."/>
            <person name="Mitsuda N."/>
            <person name="Wang M."/>
            <person name="Liu G.H."/>
            <person name="Pecoraro L."/>
            <person name="Huang H.X."/>
            <person name="Xiao X.J."/>
            <person name="Lin M."/>
            <person name="Wu X.Y."/>
            <person name="Wu W.L."/>
            <person name="Chen Y.Y."/>
            <person name="Chang S.B."/>
            <person name="Sakamoto S."/>
            <person name="Ohme-Takagi M."/>
            <person name="Yagi M."/>
            <person name="Zeng S.J."/>
            <person name="Shen C.Y."/>
            <person name="Yeh C.M."/>
            <person name="Luo Y.B."/>
            <person name="Tsai W.C."/>
            <person name="Van de Peer Y."/>
            <person name="Liu Z.J."/>
        </authorList>
    </citation>
    <scope>NUCLEOTIDE SEQUENCE [LARGE SCALE GENOMIC DNA]</scope>
    <source>
        <strain evidence="3">cv. Shenzhen</strain>
        <tissue evidence="2">Stem</tissue>
    </source>
</reference>
<gene>
    <name evidence="2" type="ORF">AXF42_Ash003750</name>
</gene>
<dbReference type="EMBL" id="KZ451980">
    <property type="protein sequence ID" value="PKA55113.1"/>
    <property type="molecule type" value="Genomic_DNA"/>
</dbReference>
<proteinExistence type="predicted"/>
<dbReference type="AlphaFoldDB" id="A0A2I0AHT2"/>
<feature type="region of interest" description="Disordered" evidence="1">
    <location>
        <begin position="27"/>
        <end position="57"/>
    </location>
</feature>
<dbReference type="Proteomes" id="UP000236161">
    <property type="component" value="Unassembled WGS sequence"/>
</dbReference>
<protein>
    <submittedName>
        <fullName evidence="2">Uncharacterized protein</fullName>
    </submittedName>
</protein>
<sequence>MRLFLFSGAGGRGVGAQQPGRLLLGGGEALIPPAHRPKAERRRKLHEGEDEKVDEAAGAAEDHRRAFRGRPAGDLRQIMIFILYMYFLFSKY</sequence>
<accession>A0A2I0AHT2</accession>
<keyword evidence="3" id="KW-1185">Reference proteome</keyword>
<name>A0A2I0AHT2_9ASPA</name>
<feature type="compositionally biased region" description="Basic residues" evidence="1">
    <location>
        <begin position="35"/>
        <end position="45"/>
    </location>
</feature>
<organism evidence="2 3">
    <name type="scientific">Apostasia shenzhenica</name>
    <dbReference type="NCBI Taxonomy" id="1088818"/>
    <lineage>
        <taxon>Eukaryota</taxon>
        <taxon>Viridiplantae</taxon>
        <taxon>Streptophyta</taxon>
        <taxon>Embryophyta</taxon>
        <taxon>Tracheophyta</taxon>
        <taxon>Spermatophyta</taxon>
        <taxon>Magnoliopsida</taxon>
        <taxon>Liliopsida</taxon>
        <taxon>Asparagales</taxon>
        <taxon>Orchidaceae</taxon>
        <taxon>Apostasioideae</taxon>
        <taxon>Apostasia</taxon>
    </lineage>
</organism>
<evidence type="ECO:0000313" key="2">
    <source>
        <dbReference type="EMBL" id="PKA55113.1"/>
    </source>
</evidence>